<evidence type="ECO:0000313" key="8">
    <source>
        <dbReference type="EMBL" id="UUY46415.1"/>
    </source>
</evidence>
<dbReference type="GeneID" id="95572563"/>
<dbReference type="InterPro" id="IPR036259">
    <property type="entry name" value="MFS_trans_sf"/>
</dbReference>
<evidence type="ECO:0000256" key="1">
    <source>
        <dbReference type="ARBA" id="ARBA00004651"/>
    </source>
</evidence>
<dbReference type="RefSeq" id="WP_257854924.1">
    <property type="nucleotide sequence ID" value="NZ_CP102514.1"/>
</dbReference>
<feature type="transmembrane region" description="Helical" evidence="7">
    <location>
        <begin position="253"/>
        <end position="275"/>
    </location>
</feature>
<feature type="region of interest" description="Disordered" evidence="6">
    <location>
        <begin position="451"/>
        <end position="472"/>
    </location>
</feature>
<feature type="transmembrane region" description="Helical" evidence="7">
    <location>
        <begin position="377"/>
        <end position="400"/>
    </location>
</feature>
<keyword evidence="3 7" id="KW-0812">Transmembrane</keyword>
<dbReference type="PANTHER" id="PTHR23513">
    <property type="entry name" value="INTEGRAL MEMBRANE EFFLUX PROTEIN-RELATED"/>
    <property type="match status" value="1"/>
</dbReference>
<comment type="subcellular location">
    <subcellularLocation>
        <location evidence="1">Cell membrane</location>
        <topology evidence="1">Multi-pass membrane protein</topology>
    </subcellularLocation>
</comment>
<keyword evidence="4 7" id="KW-1133">Transmembrane helix</keyword>
<keyword evidence="5 7" id="KW-0472">Membrane</keyword>
<evidence type="ECO:0000256" key="3">
    <source>
        <dbReference type="ARBA" id="ARBA00022692"/>
    </source>
</evidence>
<keyword evidence="9" id="KW-1185">Reference proteome</keyword>
<dbReference type="Gene3D" id="1.20.1250.20">
    <property type="entry name" value="MFS general substrate transporter like domains"/>
    <property type="match status" value="1"/>
</dbReference>
<feature type="transmembrane region" description="Helical" evidence="7">
    <location>
        <begin position="287"/>
        <end position="306"/>
    </location>
</feature>
<dbReference type="Proteomes" id="UP001057738">
    <property type="component" value="Chromosome"/>
</dbReference>
<feature type="transmembrane region" description="Helical" evidence="7">
    <location>
        <begin position="312"/>
        <end position="333"/>
    </location>
</feature>
<proteinExistence type="predicted"/>
<dbReference type="CDD" id="cd06173">
    <property type="entry name" value="MFS_MefA_like"/>
    <property type="match status" value="1"/>
</dbReference>
<dbReference type="SUPFAM" id="SSF103473">
    <property type="entry name" value="MFS general substrate transporter"/>
    <property type="match status" value="1"/>
</dbReference>
<dbReference type="PANTHER" id="PTHR23513:SF18">
    <property type="entry name" value="INTEGRAL MEMBRANE PROTEIN"/>
    <property type="match status" value="1"/>
</dbReference>
<evidence type="ECO:0000256" key="4">
    <source>
        <dbReference type="ARBA" id="ARBA00022989"/>
    </source>
</evidence>
<accession>A0ABY5PSI2</accession>
<dbReference type="Pfam" id="PF07690">
    <property type="entry name" value="MFS_1"/>
    <property type="match status" value="1"/>
</dbReference>
<protein>
    <submittedName>
        <fullName evidence="8">MFS transporter</fullName>
    </submittedName>
</protein>
<evidence type="ECO:0000256" key="6">
    <source>
        <dbReference type="SAM" id="MobiDB-lite"/>
    </source>
</evidence>
<sequence length="472" mass="49086">MPPRPSRPPVLRNGTYRRLFTAQVVALTGTGLATVALSLLAYDIAGDDAPAVLGTALAIKMIAYVTVAPLVTAVADRVPRRILMAAADLTRAGAALTLPLVTEVWQVHVLIFLLQAASAAFTPAFQATIPQVLPDEQDYTRALSMSRLAYDLESLLSPMLAAALLTVVSYDRLFTGTVVGFLASAALVTATALPAPAPVERTGGVRTRAALGARLFAATPRLRALLALDLAVAAAGSVVLVDTVAVVRGLDRPAGAVPVALGAYGAGSVLAALALPRLLRHATDRTVLLSAASVLPVVLAAVAVLTSAAPAAWSWPVLLGAWAAIGAACSAVLTPGGRVVRRSTADADLPAAFAARFSLSHGCWLITYPLAGWLAPWAGLPLTVAALGALALAATAAAAASWPAHDPYRLEHLHPDLPPGHPHLADARPSGHGWLHGHHYVIDRHHHRWPGRDGTRLKTRGRSRPGSLRSPR</sequence>
<organism evidence="8 9">
    <name type="scientific">Streptomyces yangpuensis</name>
    <dbReference type="NCBI Taxonomy" id="1648182"/>
    <lineage>
        <taxon>Bacteria</taxon>
        <taxon>Bacillati</taxon>
        <taxon>Actinomycetota</taxon>
        <taxon>Actinomycetes</taxon>
        <taxon>Kitasatosporales</taxon>
        <taxon>Streptomycetaceae</taxon>
        <taxon>Streptomyces</taxon>
    </lineage>
</organism>
<evidence type="ECO:0000256" key="7">
    <source>
        <dbReference type="SAM" id="Phobius"/>
    </source>
</evidence>
<feature type="transmembrane region" description="Helical" evidence="7">
    <location>
        <begin position="353"/>
        <end position="371"/>
    </location>
</feature>
<gene>
    <name evidence="8" type="ORF">NRK68_03790</name>
</gene>
<reference evidence="8" key="1">
    <citation type="submission" date="2022-08" db="EMBL/GenBank/DDBJ databases">
        <authorList>
            <person name="Tian L."/>
        </authorList>
    </citation>
    <scope>NUCLEOTIDE SEQUENCE</scope>
    <source>
        <strain evidence="8">CM253</strain>
    </source>
</reference>
<keyword evidence="2" id="KW-1003">Cell membrane</keyword>
<dbReference type="InterPro" id="IPR011701">
    <property type="entry name" value="MFS"/>
</dbReference>
<evidence type="ECO:0000313" key="9">
    <source>
        <dbReference type="Proteomes" id="UP001057738"/>
    </source>
</evidence>
<name>A0ABY5PSI2_9ACTN</name>
<feature type="transmembrane region" description="Helical" evidence="7">
    <location>
        <begin position="224"/>
        <end position="247"/>
    </location>
</feature>
<dbReference type="EMBL" id="CP102514">
    <property type="protein sequence ID" value="UUY46415.1"/>
    <property type="molecule type" value="Genomic_DNA"/>
</dbReference>
<evidence type="ECO:0000256" key="5">
    <source>
        <dbReference type="ARBA" id="ARBA00023136"/>
    </source>
</evidence>
<feature type="transmembrane region" description="Helical" evidence="7">
    <location>
        <begin position="51"/>
        <end position="75"/>
    </location>
</feature>
<evidence type="ECO:0000256" key="2">
    <source>
        <dbReference type="ARBA" id="ARBA00022475"/>
    </source>
</evidence>
<feature type="transmembrane region" description="Helical" evidence="7">
    <location>
        <begin position="20"/>
        <end position="45"/>
    </location>
</feature>